<feature type="compositionally biased region" description="Polar residues" evidence="1">
    <location>
        <begin position="422"/>
        <end position="440"/>
    </location>
</feature>
<evidence type="ECO:0000256" key="1">
    <source>
        <dbReference type="SAM" id="MobiDB-lite"/>
    </source>
</evidence>
<feature type="compositionally biased region" description="Basic and acidic residues" evidence="1">
    <location>
        <begin position="457"/>
        <end position="468"/>
    </location>
</feature>
<feature type="compositionally biased region" description="Basic and acidic residues" evidence="1">
    <location>
        <begin position="539"/>
        <end position="555"/>
    </location>
</feature>
<feature type="domain" description="Spindle pole body-associated protein cut12" evidence="2">
    <location>
        <begin position="172"/>
        <end position="289"/>
    </location>
</feature>
<comment type="caution">
    <text evidence="3">The sequence shown here is derived from an EMBL/GenBank/DDBJ whole genome shotgun (WGS) entry which is preliminary data.</text>
</comment>
<name>A0A4U0VB77_9PEZI</name>
<dbReference type="AlphaFoldDB" id="A0A4U0VB77"/>
<dbReference type="EMBL" id="NAJP01000009">
    <property type="protein sequence ID" value="TKA46211.1"/>
    <property type="molecule type" value="Genomic_DNA"/>
</dbReference>
<accession>A0A4U0VB77</accession>
<dbReference type="OrthoDB" id="5383703at2759"/>
<sequence>MLHWLAGSKAPEGPTDPDATGHIEAPETPAPVFAVRAFKQAIFGTPQTVQPKPRRHSNNDNARLRPHGSRPDRPYLTRPRSAENALRLAELDECPVVDPIASPTKGILMTPGTAATKRKTVTFGKHVADNEAKRPTKTGLPDDCPGKFPSPWAKTGATLDFSEAPVDTVRGRSKLTEALEQARDESAKRGAKAHKRNKNRDEDENAGKPEEPLEESALYWKTQYDVYRDNSQREIKKLITKQKAAKSFAKEKDWQCTELADELRQERKKVDILEKAALELEAQLRMMREQLKQSQGVGRGPSEVLTNSRPDERESRRVSPPTKGPLVVAQVPVTEPAKVVALSKTELLPSETQVEPVGPSLDQGDKPDPSNDVAKPRTRARPVNVRTKTTDDIWNQSLNSSSPVATRSGKGHVLPKAGRAVTSGTGATPLMSLNVNTLPMTSIPRRDSAQPSPPNDRFAKEPLVRQEIVRPPQVESKPKESPALSPGLPQPSPEPDSTASKAHTPRKAAVAEASGATSIPVPASSPFQPSPVPSSPEVSTKKSYFDRMAHDRVKITEPPASHELVPPATRATPISSENIKPTAAWNAINAPNVGKRVTSLTDKSGKEVGLDRIEAAKARVAARGRVLS</sequence>
<dbReference type="Proteomes" id="UP000310066">
    <property type="component" value="Unassembled WGS sequence"/>
</dbReference>
<gene>
    <name evidence="3" type="ORF">B0A54_03018</name>
</gene>
<evidence type="ECO:0000313" key="4">
    <source>
        <dbReference type="Proteomes" id="UP000310066"/>
    </source>
</evidence>
<organism evidence="3 4">
    <name type="scientific">Friedmanniomyces endolithicus</name>
    <dbReference type="NCBI Taxonomy" id="329885"/>
    <lineage>
        <taxon>Eukaryota</taxon>
        <taxon>Fungi</taxon>
        <taxon>Dikarya</taxon>
        <taxon>Ascomycota</taxon>
        <taxon>Pezizomycotina</taxon>
        <taxon>Dothideomycetes</taxon>
        <taxon>Dothideomycetidae</taxon>
        <taxon>Mycosphaerellales</taxon>
        <taxon>Teratosphaeriaceae</taxon>
        <taxon>Friedmanniomyces</taxon>
    </lineage>
</organism>
<feature type="region of interest" description="Disordered" evidence="1">
    <location>
        <begin position="1"/>
        <end position="29"/>
    </location>
</feature>
<feature type="compositionally biased region" description="Basic and acidic residues" evidence="1">
    <location>
        <begin position="174"/>
        <end position="188"/>
    </location>
</feature>
<feature type="compositionally biased region" description="Basic and acidic residues" evidence="1">
    <location>
        <begin position="199"/>
        <end position="211"/>
    </location>
</feature>
<feature type="compositionally biased region" description="Basic residues" evidence="1">
    <location>
        <begin position="189"/>
        <end position="198"/>
    </location>
</feature>
<feature type="region of interest" description="Disordered" evidence="1">
    <location>
        <begin position="290"/>
        <end position="327"/>
    </location>
</feature>
<feature type="region of interest" description="Disordered" evidence="1">
    <location>
        <begin position="130"/>
        <end position="215"/>
    </location>
</feature>
<dbReference type="Pfam" id="PF11500">
    <property type="entry name" value="Cut12"/>
    <property type="match status" value="1"/>
</dbReference>
<evidence type="ECO:0000313" key="3">
    <source>
        <dbReference type="EMBL" id="TKA46211.1"/>
    </source>
</evidence>
<dbReference type="STRING" id="329885.A0A4U0VB77"/>
<feature type="region of interest" description="Disordered" evidence="1">
    <location>
        <begin position="43"/>
        <end position="80"/>
    </location>
</feature>
<reference evidence="3 4" key="1">
    <citation type="submission" date="2017-03" db="EMBL/GenBank/DDBJ databases">
        <title>Genomes of endolithic fungi from Antarctica.</title>
        <authorList>
            <person name="Coleine C."/>
            <person name="Masonjones S."/>
            <person name="Stajich J.E."/>
        </authorList>
    </citation>
    <scope>NUCLEOTIDE SEQUENCE [LARGE SCALE GENOMIC DNA]</scope>
    <source>
        <strain evidence="3 4">CCFEE 5311</strain>
    </source>
</reference>
<feature type="compositionally biased region" description="Polar residues" evidence="1">
    <location>
        <begin position="392"/>
        <end position="405"/>
    </location>
</feature>
<feature type="region of interest" description="Disordered" evidence="1">
    <location>
        <begin position="344"/>
        <end position="577"/>
    </location>
</feature>
<evidence type="ECO:0000259" key="2">
    <source>
        <dbReference type="Pfam" id="PF11500"/>
    </source>
</evidence>
<dbReference type="InterPro" id="IPR021589">
    <property type="entry name" value="Cut12"/>
</dbReference>
<proteinExistence type="predicted"/>
<protein>
    <recommendedName>
        <fullName evidence="2">Spindle pole body-associated protein cut12 domain-containing protein</fullName>
    </recommendedName>
</protein>